<dbReference type="InterPro" id="IPR013083">
    <property type="entry name" value="Znf_RING/FYVE/PHD"/>
</dbReference>
<dbReference type="Proteomes" id="UP000030689">
    <property type="component" value="Unassembled WGS sequence"/>
</dbReference>
<reference evidence="5 6" key="1">
    <citation type="journal article" date="2013" name="Front. Plant Sci.">
        <title>The Reference Genome of the Halophytic Plant Eutrema salsugineum.</title>
        <authorList>
            <person name="Yang R."/>
            <person name="Jarvis D.E."/>
            <person name="Chen H."/>
            <person name="Beilstein M.A."/>
            <person name="Grimwood J."/>
            <person name="Jenkins J."/>
            <person name="Shu S."/>
            <person name="Prochnik S."/>
            <person name="Xin M."/>
            <person name="Ma C."/>
            <person name="Schmutz J."/>
            <person name="Wing R.A."/>
            <person name="Mitchell-Olds T."/>
            <person name="Schumaker K.S."/>
            <person name="Wang X."/>
        </authorList>
    </citation>
    <scope>NUCLEOTIDE SEQUENCE [LARGE SCALE GENOMIC DNA]</scope>
</reference>
<organism evidence="5 6">
    <name type="scientific">Eutrema salsugineum</name>
    <name type="common">Saltwater cress</name>
    <name type="synonym">Sisymbrium salsugineum</name>
    <dbReference type="NCBI Taxonomy" id="72664"/>
    <lineage>
        <taxon>Eukaryota</taxon>
        <taxon>Viridiplantae</taxon>
        <taxon>Streptophyta</taxon>
        <taxon>Embryophyta</taxon>
        <taxon>Tracheophyta</taxon>
        <taxon>Spermatophyta</taxon>
        <taxon>Magnoliopsida</taxon>
        <taxon>eudicotyledons</taxon>
        <taxon>Gunneridae</taxon>
        <taxon>Pentapetalae</taxon>
        <taxon>rosids</taxon>
        <taxon>malvids</taxon>
        <taxon>Brassicales</taxon>
        <taxon>Brassicaceae</taxon>
        <taxon>Eutremeae</taxon>
        <taxon>Eutrema</taxon>
    </lineage>
</organism>
<evidence type="ECO:0000256" key="1">
    <source>
        <dbReference type="ARBA" id="ARBA00022723"/>
    </source>
</evidence>
<evidence type="ECO:0000256" key="3">
    <source>
        <dbReference type="ARBA" id="ARBA00022833"/>
    </source>
</evidence>
<dbReference type="SUPFAM" id="SSF57850">
    <property type="entry name" value="RING/U-box"/>
    <property type="match status" value="1"/>
</dbReference>
<evidence type="ECO:0000313" key="5">
    <source>
        <dbReference type="EMBL" id="ESQ37575.1"/>
    </source>
</evidence>
<dbReference type="EMBL" id="KI517609">
    <property type="protein sequence ID" value="ESQ37575.1"/>
    <property type="molecule type" value="Genomic_DNA"/>
</dbReference>
<feature type="domain" description="RING-CH-type" evidence="4">
    <location>
        <begin position="18"/>
        <end position="63"/>
    </location>
</feature>
<dbReference type="AlphaFoldDB" id="V4KIC4"/>
<dbReference type="InterPro" id="IPR011016">
    <property type="entry name" value="Znf_RING-CH"/>
</dbReference>
<evidence type="ECO:0000313" key="6">
    <source>
        <dbReference type="Proteomes" id="UP000030689"/>
    </source>
</evidence>
<keyword evidence="3" id="KW-0862">Zinc</keyword>
<accession>V4KIC4</accession>
<dbReference type="Gene3D" id="3.30.40.10">
    <property type="entry name" value="Zinc/RING finger domain, C3HC4 (zinc finger)"/>
    <property type="match status" value="1"/>
</dbReference>
<protein>
    <recommendedName>
        <fullName evidence="4">RING-CH-type domain-containing protein</fullName>
    </recommendedName>
</protein>
<dbReference type="eggNOG" id="KOG0800">
    <property type="taxonomic scope" value="Eukaryota"/>
</dbReference>
<dbReference type="KEGG" id="eus:EUTSA_v10003086mg"/>
<dbReference type="Pfam" id="PF12906">
    <property type="entry name" value="RINGv"/>
    <property type="match status" value="1"/>
</dbReference>
<proteinExistence type="predicted"/>
<feature type="non-terminal residue" evidence="5">
    <location>
        <position position="1"/>
    </location>
</feature>
<evidence type="ECO:0000259" key="4">
    <source>
        <dbReference type="Pfam" id="PF12906"/>
    </source>
</evidence>
<evidence type="ECO:0000256" key="2">
    <source>
        <dbReference type="ARBA" id="ARBA00022771"/>
    </source>
</evidence>
<keyword evidence="1" id="KW-0479">Metal-binding</keyword>
<gene>
    <name evidence="5" type="ORF">EUTSA_v10003086mg</name>
</gene>
<keyword evidence="6" id="KW-1185">Reference proteome</keyword>
<keyword evidence="2" id="KW-0863">Zinc-finger</keyword>
<dbReference type="Gramene" id="ESQ37575">
    <property type="protein sequence ID" value="ESQ37575"/>
    <property type="gene ID" value="EUTSA_v10003086mg"/>
</dbReference>
<dbReference type="GO" id="GO:0008270">
    <property type="term" value="F:zinc ion binding"/>
    <property type="evidence" value="ECO:0007669"/>
    <property type="project" value="UniProtKB-KW"/>
</dbReference>
<sequence length="85" mass="9793">TIKESLAVTMFCDVVERSPASMIRDSCALRNSSHVFHRDCIDRWLDYECRGGDEDNHRNCPLCRTLLLPANTTWIPDWPTNNQPS</sequence>
<name>V4KIC4_EUTSA</name>